<dbReference type="Gene3D" id="1.25.40.510">
    <property type="entry name" value="GLE1-like"/>
    <property type="match status" value="1"/>
</dbReference>
<evidence type="ECO:0000256" key="11">
    <source>
        <dbReference type="SAM" id="MobiDB-lite"/>
    </source>
</evidence>
<gene>
    <name evidence="12" type="ORF">INT43_002260</name>
</gene>
<name>A0A8H7Q4P1_MORIS</name>
<evidence type="ECO:0000313" key="12">
    <source>
        <dbReference type="EMBL" id="KAG2185823.1"/>
    </source>
</evidence>
<dbReference type="EMBL" id="JAEPQZ010000001">
    <property type="protein sequence ID" value="KAG2185823.1"/>
    <property type="molecule type" value="Genomic_DNA"/>
</dbReference>
<evidence type="ECO:0000256" key="2">
    <source>
        <dbReference type="ARBA" id="ARBA00011056"/>
    </source>
</evidence>
<feature type="compositionally biased region" description="Basic and acidic residues" evidence="11">
    <location>
        <begin position="208"/>
        <end position="238"/>
    </location>
</feature>
<dbReference type="GO" id="GO:0005737">
    <property type="term" value="C:cytoplasm"/>
    <property type="evidence" value="ECO:0007669"/>
    <property type="project" value="TreeGrafter"/>
</dbReference>
<keyword evidence="6" id="KW-0811">Translocation</keyword>
<feature type="region of interest" description="Disordered" evidence="11">
    <location>
        <begin position="1"/>
        <end position="42"/>
    </location>
</feature>
<dbReference type="Proteomes" id="UP000654370">
    <property type="component" value="Unassembled WGS sequence"/>
</dbReference>
<accession>A0A8H7Q4P1</accession>
<keyword evidence="4" id="KW-0509">mRNA transport</keyword>
<comment type="subcellular location">
    <subcellularLocation>
        <location evidence="1">Nucleus</location>
        <location evidence="1">Nuclear pore complex</location>
    </subcellularLocation>
</comment>
<evidence type="ECO:0000313" key="13">
    <source>
        <dbReference type="Proteomes" id="UP000654370"/>
    </source>
</evidence>
<evidence type="ECO:0000256" key="5">
    <source>
        <dbReference type="ARBA" id="ARBA00022927"/>
    </source>
</evidence>
<dbReference type="InterPro" id="IPR038506">
    <property type="entry name" value="GLE1-like_sf"/>
</dbReference>
<protein>
    <recommendedName>
        <fullName evidence="9">mRNA export factor GLE1</fullName>
    </recommendedName>
    <alternativeName>
        <fullName evidence="10">Nucleoporin GLE1</fullName>
    </alternativeName>
</protein>
<evidence type="ECO:0000256" key="1">
    <source>
        <dbReference type="ARBA" id="ARBA00004567"/>
    </source>
</evidence>
<evidence type="ECO:0000256" key="9">
    <source>
        <dbReference type="ARBA" id="ARBA00026227"/>
    </source>
</evidence>
<keyword evidence="3" id="KW-0813">Transport</keyword>
<dbReference type="InterPro" id="IPR012476">
    <property type="entry name" value="GLE1"/>
</dbReference>
<organism evidence="12 13">
    <name type="scientific">Mortierella isabellina</name>
    <name type="common">Filamentous fungus</name>
    <name type="synonym">Umbelopsis isabellina</name>
    <dbReference type="NCBI Taxonomy" id="91625"/>
    <lineage>
        <taxon>Eukaryota</taxon>
        <taxon>Fungi</taxon>
        <taxon>Fungi incertae sedis</taxon>
        <taxon>Mucoromycota</taxon>
        <taxon>Mucoromycotina</taxon>
        <taxon>Umbelopsidomycetes</taxon>
        <taxon>Umbelopsidales</taxon>
        <taxon>Umbelopsidaceae</taxon>
        <taxon>Umbelopsis</taxon>
    </lineage>
</organism>
<evidence type="ECO:0000256" key="3">
    <source>
        <dbReference type="ARBA" id="ARBA00022448"/>
    </source>
</evidence>
<dbReference type="GO" id="GO:0016973">
    <property type="term" value="P:poly(A)+ mRNA export from nucleus"/>
    <property type="evidence" value="ECO:0007669"/>
    <property type="project" value="InterPro"/>
</dbReference>
<reference evidence="12" key="1">
    <citation type="submission" date="2020-12" db="EMBL/GenBank/DDBJ databases">
        <title>Metabolic potential, ecology and presence of endohyphal bacteria is reflected in genomic diversity of Mucoromycotina.</title>
        <authorList>
            <person name="Muszewska A."/>
            <person name="Okrasinska A."/>
            <person name="Steczkiewicz K."/>
            <person name="Drgas O."/>
            <person name="Orlowska M."/>
            <person name="Perlinska-Lenart U."/>
            <person name="Aleksandrzak-Piekarczyk T."/>
            <person name="Szatraj K."/>
            <person name="Zielenkiewicz U."/>
            <person name="Pilsyk S."/>
            <person name="Malc E."/>
            <person name="Mieczkowski P."/>
            <person name="Kruszewska J.S."/>
            <person name="Biernat P."/>
            <person name="Pawlowska J."/>
        </authorList>
    </citation>
    <scope>NUCLEOTIDE SEQUENCE</scope>
    <source>
        <strain evidence="12">WA0000067209</strain>
    </source>
</reference>
<dbReference type="PANTHER" id="PTHR12960:SF0">
    <property type="entry name" value="MRNA EXPORT FACTOR GLE1"/>
    <property type="match status" value="1"/>
</dbReference>
<sequence>MSAVRAPIAKPNKCSYSAPSDSDSDSEDEYPQNNYNQSYSSNYHGITANVKADNVSGTRPAKPATDPGFLLHLVSSDRDMWTSVNQDVKRQAWMKAQTEHQKKTQKHLDSIEERRQSIMKDYQQKLDKDAEDVRQFLAKLELDRKTEEERIDKEFEQKNAQMRQMIEKSIKEEKQLQEKKKKEEESKAKALEENKRKEEEQNAAAKKAQADKEQVERENKAAALKKEQDAAKAAERQKSQAYSVEGVEEANKYLDRVKKFREVIKPTFQQNPQWKADAVKSRMKMKRMVGQLTNKRETIMRVIAYHSNLTYFQEQAETEVTVKPSTAYPLAHVSVMLATKHADFIDILMGRLIKHCPYIIPRYYDDDPNRSTDETRKLMGYKYTDKEAKQWEDSVQYKEHMCGLISLWGAIVQTVPEPGVGENPYPIWRGWTWIARLCNIPPRAITPALINAFLEIAGTRMLATYPRQFHKVLRLILEQYLPLLAGDKDAVAAATRLSSYLELYASTGKLGAIEGATY</sequence>
<keyword evidence="5" id="KW-0653">Protein transport</keyword>
<comment type="caution">
    <text evidence="12">The sequence shown here is derived from an EMBL/GenBank/DDBJ whole genome shotgun (WGS) entry which is preliminary data.</text>
</comment>
<keyword evidence="8" id="KW-0539">Nucleus</keyword>
<keyword evidence="7" id="KW-0906">Nuclear pore complex</keyword>
<dbReference type="PANTHER" id="PTHR12960">
    <property type="entry name" value="GLE-1-RELATED"/>
    <property type="match status" value="1"/>
</dbReference>
<feature type="compositionally biased region" description="Basic and acidic residues" evidence="11">
    <location>
        <begin position="172"/>
        <end position="200"/>
    </location>
</feature>
<dbReference type="Pfam" id="PF07817">
    <property type="entry name" value="GLE1"/>
    <property type="match status" value="1"/>
</dbReference>
<comment type="similarity">
    <text evidence="2">Belongs to the GLE1 family.</text>
</comment>
<dbReference type="GO" id="GO:0005543">
    <property type="term" value="F:phospholipid binding"/>
    <property type="evidence" value="ECO:0007669"/>
    <property type="project" value="TreeGrafter"/>
</dbReference>
<proteinExistence type="inferred from homology"/>
<dbReference type="GO" id="GO:0044614">
    <property type="term" value="C:nuclear pore cytoplasmic filaments"/>
    <property type="evidence" value="ECO:0007669"/>
    <property type="project" value="TreeGrafter"/>
</dbReference>
<dbReference type="GO" id="GO:0015031">
    <property type="term" value="P:protein transport"/>
    <property type="evidence" value="ECO:0007669"/>
    <property type="project" value="UniProtKB-KW"/>
</dbReference>
<keyword evidence="13" id="KW-1185">Reference proteome</keyword>
<evidence type="ECO:0000256" key="4">
    <source>
        <dbReference type="ARBA" id="ARBA00022816"/>
    </source>
</evidence>
<dbReference type="OrthoDB" id="420884at2759"/>
<evidence type="ECO:0000256" key="7">
    <source>
        <dbReference type="ARBA" id="ARBA00023132"/>
    </source>
</evidence>
<dbReference type="AlphaFoldDB" id="A0A8H7Q4P1"/>
<evidence type="ECO:0000256" key="6">
    <source>
        <dbReference type="ARBA" id="ARBA00023010"/>
    </source>
</evidence>
<feature type="compositionally biased region" description="Low complexity" evidence="11">
    <location>
        <begin position="31"/>
        <end position="42"/>
    </location>
</feature>
<dbReference type="GO" id="GO:0031369">
    <property type="term" value="F:translation initiation factor binding"/>
    <property type="evidence" value="ECO:0007669"/>
    <property type="project" value="TreeGrafter"/>
</dbReference>
<evidence type="ECO:0000256" key="8">
    <source>
        <dbReference type="ARBA" id="ARBA00023242"/>
    </source>
</evidence>
<evidence type="ECO:0000256" key="10">
    <source>
        <dbReference type="ARBA" id="ARBA00029983"/>
    </source>
</evidence>
<feature type="region of interest" description="Disordered" evidence="11">
    <location>
        <begin position="172"/>
        <end position="242"/>
    </location>
</feature>
<dbReference type="GO" id="GO:0000822">
    <property type="term" value="F:inositol hexakisphosphate binding"/>
    <property type="evidence" value="ECO:0007669"/>
    <property type="project" value="TreeGrafter"/>
</dbReference>